<sequence>MLTNQFRHAKPSLLLTTHLRNLTEISTSDFPSQGGLIVSDSSNHNSIVNGARGSGATIRVLRHNNGEFHEESCKGGY</sequence>
<protein>
    <submittedName>
        <fullName evidence="1">Uncharacterized protein</fullName>
    </submittedName>
</protein>
<comment type="caution">
    <text evidence="1">The sequence shown here is derived from an EMBL/GenBank/DDBJ whole genome shotgun (WGS) entry which is preliminary data.</text>
</comment>
<proteinExistence type="predicted"/>
<name>A0ACB9ESF4_9ASTR</name>
<dbReference type="Proteomes" id="UP001056120">
    <property type="component" value="Linkage Group LG17"/>
</dbReference>
<reference evidence="2" key="1">
    <citation type="journal article" date="2022" name="Mol. Ecol. Resour.">
        <title>The genomes of chicory, endive, great burdock and yacon provide insights into Asteraceae palaeo-polyploidization history and plant inulin production.</title>
        <authorList>
            <person name="Fan W."/>
            <person name="Wang S."/>
            <person name="Wang H."/>
            <person name="Wang A."/>
            <person name="Jiang F."/>
            <person name="Liu H."/>
            <person name="Zhao H."/>
            <person name="Xu D."/>
            <person name="Zhang Y."/>
        </authorList>
    </citation>
    <scope>NUCLEOTIDE SEQUENCE [LARGE SCALE GENOMIC DNA]</scope>
    <source>
        <strain evidence="2">cv. Yunnan</strain>
    </source>
</reference>
<evidence type="ECO:0000313" key="2">
    <source>
        <dbReference type="Proteomes" id="UP001056120"/>
    </source>
</evidence>
<organism evidence="1 2">
    <name type="scientific">Smallanthus sonchifolius</name>
    <dbReference type="NCBI Taxonomy" id="185202"/>
    <lineage>
        <taxon>Eukaryota</taxon>
        <taxon>Viridiplantae</taxon>
        <taxon>Streptophyta</taxon>
        <taxon>Embryophyta</taxon>
        <taxon>Tracheophyta</taxon>
        <taxon>Spermatophyta</taxon>
        <taxon>Magnoliopsida</taxon>
        <taxon>eudicotyledons</taxon>
        <taxon>Gunneridae</taxon>
        <taxon>Pentapetalae</taxon>
        <taxon>asterids</taxon>
        <taxon>campanulids</taxon>
        <taxon>Asterales</taxon>
        <taxon>Asteraceae</taxon>
        <taxon>Asteroideae</taxon>
        <taxon>Heliantheae alliance</taxon>
        <taxon>Millerieae</taxon>
        <taxon>Smallanthus</taxon>
    </lineage>
</organism>
<keyword evidence="2" id="KW-1185">Reference proteome</keyword>
<reference evidence="1 2" key="2">
    <citation type="journal article" date="2022" name="Mol. Ecol. Resour.">
        <title>The genomes of chicory, endive, great burdock and yacon provide insights into Asteraceae paleo-polyploidization history and plant inulin production.</title>
        <authorList>
            <person name="Fan W."/>
            <person name="Wang S."/>
            <person name="Wang H."/>
            <person name="Wang A."/>
            <person name="Jiang F."/>
            <person name="Liu H."/>
            <person name="Zhao H."/>
            <person name="Xu D."/>
            <person name="Zhang Y."/>
        </authorList>
    </citation>
    <scope>NUCLEOTIDE SEQUENCE [LARGE SCALE GENOMIC DNA]</scope>
    <source>
        <strain evidence="2">cv. Yunnan</strain>
        <tissue evidence="1">Leaves</tissue>
    </source>
</reference>
<evidence type="ECO:0000313" key="1">
    <source>
        <dbReference type="EMBL" id="KAI3761366.1"/>
    </source>
</evidence>
<gene>
    <name evidence="1" type="ORF">L1987_51780</name>
</gene>
<accession>A0ACB9ESF4</accession>
<dbReference type="EMBL" id="CM042034">
    <property type="protein sequence ID" value="KAI3761366.1"/>
    <property type="molecule type" value="Genomic_DNA"/>
</dbReference>